<dbReference type="Pfam" id="PF01255">
    <property type="entry name" value="Prenyltransf"/>
    <property type="match status" value="1"/>
</dbReference>
<feature type="binding site" evidence="2">
    <location>
        <position position="24"/>
    </location>
    <ligand>
        <name>substrate</name>
    </ligand>
</feature>
<evidence type="ECO:0000256" key="1">
    <source>
        <dbReference type="ARBA" id="ARBA00022679"/>
    </source>
</evidence>
<feature type="binding site" evidence="2">
    <location>
        <position position="206"/>
    </location>
    <ligand>
        <name>Mg(2+)</name>
        <dbReference type="ChEBI" id="CHEBI:18420"/>
    </ligand>
</feature>
<evidence type="ECO:0000256" key="2">
    <source>
        <dbReference type="HAMAP-Rule" id="MF_01139"/>
    </source>
</evidence>
<comment type="subunit">
    <text evidence="2">Homodimer.</text>
</comment>
<dbReference type="RefSeq" id="WP_164362053.1">
    <property type="nucleotide sequence ID" value="NZ_CP066776.1"/>
</dbReference>
<evidence type="ECO:0000313" key="3">
    <source>
        <dbReference type="EMBL" id="QQL44380.1"/>
    </source>
</evidence>
<name>A0A6B3L9M3_9BACT</name>
<dbReference type="GO" id="GO:0005829">
    <property type="term" value="C:cytosol"/>
    <property type="evidence" value="ECO:0007669"/>
    <property type="project" value="TreeGrafter"/>
</dbReference>
<dbReference type="GO" id="GO:0008834">
    <property type="term" value="F:ditrans,polycis-undecaprenyl-diphosphate synthase [(2E,6E)-farnesyl-diphosphate specific] activity"/>
    <property type="evidence" value="ECO:0007669"/>
    <property type="project" value="TreeGrafter"/>
</dbReference>
<comment type="cofactor">
    <cofactor evidence="2">
        <name>Mg(2+)</name>
        <dbReference type="ChEBI" id="CHEBI:18420"/>
    </cofactor>
    <text evidence="2">Binds 2 magnesium ions per subunit.</text>
</comment>
<dbReference type="PROSITE" id="PS01066">
    <property type="entry name" value="UPP_SYNTHASE"/>
    <property type="match status" value="1"/>
</dbReference>
<feature type="active site" description="Proton acceptor" evidence="2">
    <location>
        <position position="67"/>
    </location>
</feature>
<keyword evidence="1 2" id="KW-0808">Transferase</keyword>
<dbReference type="InterPro" id="IPR001441">
    <property type="entry name" value="UPP_synth-like"/>
</dbReference>
<evidence type="ECO:0000313" key="4">
    <source>
        <dbReference type="Proteomes" id="UP000475117"/>
    </source>
</evidence>
<gene>
    <name evidence="3" type="ORF">G3M56_010860</name>
</gene>
<dbReference type="NCBIfam" id="NF011405">
    <property type="entry name" value="PRK14830.1"/>
    <property type="match status" value="1"/>
</dbReference>
<dbReference type="InterPro" id="IPR036424">
    <property type="entry name" value="UPP_synth-like_sf"/>
</dbReference>
<feature type="binding site" evidence="2">
    <location>
        <position position="19"/>
    </location>
    <ligand>
        <name>Mg(2+)</name>
        <dbReference type="ChEBI" id="CHEBI:18420"/>
    </ligand>
</feature>
<dbReference type="EMBL" id="CP066776">
    <property type="protein sequence ID" value="QQL44380.1"/>
    <property type="molecule type" value="Genomic_DNA"/>
</dbReference>
<feature type="binding site" evidence="2">
    <location>
        <position position="187"/>
    </location>
    <ligand>
        <name>substrate</name>
    </ligand>
</feature>
<dbReference type="PANTHER" id="PTHR10291">
    <property type="entry name" value="DEHYDRODOLICHYL DIPHOSPHATE SYNTHASE FAMILY MEMBER"/>
    <property type="match status" value="1"/>
</dbReference>
<dbReference type="NCBIfam" id="TIGR00055">
    <property type="entry name" value="uppS"/>
    <property type="match status" value="1"/>
</dbReference>
<feature type="binding site" evidence="2">
    <location>
        <begin position="20"/>
        <end position="23"/>
    </location>
    <ligand>
        <name>substrate</name>
    </ligand>
</feature>
<dbReference type="PANTHER" id="PTHR10291:SF0">
    <property type="entry name" value="DEHYDRODOLICHYL DIPHOSPHATE SYNTHASE 2"/>
    <property type="match status" value="1"/>
</dbReference>
<comment type="function">
    <text evidence="2">Catalyzes the condensation of isopentenyl diphosphate (IPP) with allylic pyrophosphates generating different type of terpenoids.</text>
</comment>
<dbReference type="EC" id="2.5.1.-" evidence="2"/>
<dbReference type="HAMAP" id="MF_01139">
    <property type="entry name" value="ISPT"/>
    <property type="match status" value="1"/>
</dbReference>
<comment type="similarity">
    <text evidence="2">Belongs to the UPP synthase family.</text>
</comment>
<dbReference type="Proteomes" id="UP000475117">
    <property type="component" value="Chromosome"/>
</dbReference>
<dbReference type="KEGG" id="soa:G3M56_010860"/>
<dbReference type="Gene3D" id="3.40.1180.10">
    <property type="entry name" value="Decaprenyl diphosphate synthase-like"/>
    <property type="match status" value="1"/>
</dbReference>
<dbReference type="CDD" id="cd00475">
    <property type="entry name" value="Cis_IPPS"/>
    <property type="match status" value="1"/>
</dbReference>
<keyword evidence="4" id="KW-1185">Reference proteome</keyword>
<feature type="binding site" evidence="2">
    <location>
        <begin position="193"/>
        <end position="195"/>
    </location>
    <ligand>
        <name>substrate</name>
    </ligand>
</feature>
<dbReference type="InterPro" id="IPR018520">
    <property type="entry name" value="UPP_synth-like_CS"/>
</dbReference>
<sequence>MATPPAQPKIPKHVAIIMDGNGRWARERGLPRAAGHKAGAEAVRETIQGCRDLGVEFLTLYAFSSENWDRPKSEVSALMKLLEKFLKDKADELMEWDVRLQAIGRLHDLPDSCQRQLHQTIERTANNKGLTLILALSYGGREEIIDGVKSVIKAVQAGHIDDAMITSESFSQHLYTRYFPDPDLLIRTSGEMRLSNFLLWQVSYAEFVVLQKCWPDFRAGDLRDAVAEFGRRHRRYGKV</sequence>
<dbReference type="SUPFAM" id="SSF64005">
    <property type="entry name" value="Undecaprenyl diphosphate synthase"/>
    <property type="match status" value="1"/>
</dbReference>
<feature type="binding site" evidence="2">
    <location>
        <position position="36"/>
    </location>
    <ligand>
        <name>substrate</name>
    </ligand>
</feature>
<feature type="binding site" evidence="2">
    <location>
        <position position="32"/>
    </location>
    <ligand>
        <name>substrate</name>
    </ligand>
</feature>
<dbReference type="AlphaFoldDB" id="A0A6B3L9M3"/>
<dbReference type="FunFam" id="3.40.1180.10:FF:000001">
    <property type="entry name" value="(2E,6E)-farnesyl-diphosphate-specific ditrans,polycis-undecaprenyl-diphosphate synthase"/>
    <property type="match status" value="1"/>
</dbReference>
<dbReference type="GO" id="GO:0030145">
    <property type="term" value="F:manganese ion binding"/>
    <property type="evidence" value="ECO:0007669"/>
    <property type="project" value="TreeGrafter"/>
</dbReference>
<accession>A0A6B3L9M3</accession>
<dbReference type="GO" id="GO:0016094">
    <property type="term" value="P:polyprenol biosynthetic process"/>
    <property type="evidence" value="ECO:0007669"/>
    <property type="project" value="TreeGrafter"/>
</dbReference>
<feature type="binding site" evidence="2">
    <location>
        <begin position="64"/>
        <end position="66"/>
    </location>
    <ligand>
        <name>substrate</name>
    </ligand>
</feature>
<reference evidence="3 4" key="1">
    <citation type="submission" date="2020-12" db="EMBL/GenBank/DDBJ databases">
        <title>Sulforoseuscoccus oceanibium gen. nov., sp. nov., a representative of the phylum Verrucomicrobia with special cytoplasmic membrane, and proposal of Sulforoseuscoccusaceae fam. nov.</title>
        <authorList>
            <person name="Xi F."/>
        </authorList>
    </citation>
    <scope>NUCLEOTIDE SEQUENCE [LARGE SCALE GENOMIC DNA]</scope>
    <source>
        <strain evidence="3 4">T37</strain>
    </source>
</reference>
<feature type="active site" evidence="2">
    <location>
        <position position="19"/>
    </location>
</feature>
<feature type="binding site" evidence="2">
    <location>
        <position position="68"/>
    </location>
    <ligand>
        <name>substrate</name>
    </ligand>
</feature>
<organism evidence="3 4">
    <name type="scientific">Sulfuriroseicoccus oceanibius</name>
    <dbReference type="NCBI Taxonomy" id="2707525"/>
    <lineage>
        <taxon>Bacteria</taxon>
        <taxon>Pseudomonadati</taxon>
        <taxon>Verrucomicrobiota</taxon>
        <taxon>Verrucomicrobiia</taxon>
        <taxon>Verrucomicrobiales</taxon>
        <taxon>Verrucomicrobiaceae</taxon>
        <taxon>Sulfuriroseicoccus</taxon>
    </lineage>
</organism>
<feature type="binding site" evidence="2">
    <location>
        <position position="70"/>
    </location>
    <ligand>
        <name>substrate</name>
    </ligand>
</feature>
<keyword evidence="2" id="KW-0460">Magnesium</keyword>
<dbReference type="GO" id="GO:0000287">
    <property type="term" value="F:magnesium ion binding"/>
    <property type="evidence" value="ECO:0007669"/>
    <property type="project" value="UniProtKB-UniRule"/>
</dbReference>
<proteinExistence type="inferred from homology"/>
<keyword evidence="2" id="KW-0479">Metal-binding</keyword>
<protein>
    <recommendedName>
        <fullName evidence="2">Isoprenyl transferase</fullName>
        <ecNumber evidence="2">2.5.1.-</ecNumber>
    </recommendedName>
</protein>